<comment type="subcellular location">
    <subcellularLocation>
        <location evidence="2">Cell membrane</location>
        <topology evidence="2">Single-pass membrane protein</topology>
    </subcellularLocation>
</comment>
<keyword evidence="13" id="KW-0472">Membrane</keyword>
<accession>A0ABY9I3N2</accession>
<evidence type="ECO:0000256" key="14">
    <source>
        <dbReference type="ARBA" id="ARBA00023209"/>
    </source>
</evidence>
<evidence type="ECO:0000256" key="11">
    <source>
        <dbReference type="ARBA" id="ARBA00022989"/>
    </source>
</evidence>
<keyword evidence="19" id="KW-1185">Reference proteome</keyword>
<evidence type="ECO:0000313" key="19">
    <source>
        <dbReference type="Proteomes" id="UP001229952"/>
    </source>
</evidence>
<evidence type="ECO:0000256" key="13">
    <source>
        <dbReference type="ARBA" id="ARBA00023136"/>
    </source>
</evidence>
<keyword evidence="8" id="KW-0444">Lipid biosynthesis</keyword>
<keyword evidence="15" id="KW-1208">Phospholipid metabolism</keyword>
<evidence type="ECO:0000256" key="8">
    <source>
        <dbReference type="ARBA" id="ARBA00022516"/>
    </source>
</evidence>
<keyword evidence="11" id="KW-1133">Transmembrane helix</keyword>
<reference evidence="18 19" key="1">
    <citation type="submission" date="2023-03" db="EMBL/GenBank/DDBJ databases">
        <title>Isolation and description of six Streptomyces strains from soil environments, able to metabolize different microbial glucans.</title>
        <authorList>
            <person name="Widen T."/>
            <person name="Larsbrink J."/>
        </authorList>
    </citation>
    <scope>NUCLEOTIDE SEQUENCE [LARGE SCALE GENOMIC DNA]</scope>
    <source>
        <strain evidence="18 19">Mut2</strain>
    </source>
</reference>
<evidence type="ECO:0000256" key="4">
    <source>
        <dbReference type="ARBA" id="ARBA00005189"/>
    </source>
</evidence>
<evidence type="ECO:0000256" key="9">
    <source>
        <dbReference type="ARBA" id="ARBA00022692"/>
    </source>
</evidence>
<dbReference type="Proteomes" id="UP001229952">
    <property type="component" value="Chromosome"/>
</dbReference>
<keyword evidence="14" id="KW-0594">Phospholipid biosynthesis</keyword>
<evidence type="ECO:0000256" key="15">
    <source>
        <dbReference type="ARBA" id="ARBA00023264"/>
    </source>
</evidence>
<comment type="catalytic activity">
    <reaction evidence="1">
        <text>a CDP-1,2-diacyl-sn-glycerol + H2O = a 1,2-diacyl-sn-glycero-3-phosphate + CMP + 2 H(+)</text>
        <dbReference type="Rhea" id="RHEA:15221"/>
        <dbReference type="ChEBI" id="CHEBI:15377"/>
        <dbReference type="ChEBI" id="CHEBI:15378"/>
        <dbReference type="ChEBI" id="CHEBI:58332"/>
        <dbReference type="ChEBI" id="CHEBI:58608"/>
        <dbReference type="ChEBI" id="CHEBI:60377"/>
        <dbReference type="EC" id="3.6.1.26"/>
    </reaction>
</comment>
<dbReference type="InterPro" id="IPR036265">
    <property type="entry name" value="HIT-like_sf"/>
</dbReference>
<comment type="similarity">
    <text evidence="5">Belongs to the Cdh family.</text>
</comment>
<protein>
    <recommendedName>
        <fullName evidence="6">CDP-diacylglycerol diphosphatase</fullName>
        <ecNumber evidence="6">3.6.1.26</ecNumber>
    </recommendedName>
    <alternativeName>
        <fullName evidence="16">CDP-diacylglycerol phosphatidylhydrolase</fullName>
    </alternativeName>
    <alternativeName>
        <fullName evidence="17">CDP-diglyceride hydrolase</fullName>
    </alternativeName>
</protein>
<gene>
    <name evidence="18" type="ORF">P8A22_16425</name>
</gene>
<sequence length="309" mass="33080">MNDEKTSNEPTRRRFVAFSGAIGAATLLTGVEAAAGRTASAAAPMYADADPAPDMCPTPPPGGTPACPPAQLQPLCGSPSDNDPLWRDVQYCTHGKPLPPGQNPPACLKVTSDYVVLHGRPSSPHNFLLTPSCRITGIECPFIETSGAPNYWNDAWDNARSGGSVPVQYPNIGLGINSQNARFLNQLHIHMAGVRASTQRRLQELETMGRMATNPAQWDAVQYRVPVTGSDGTGDRTYRALRLPSLGTNLFAQLQQHVVKPNGLNMANQTLIVVPKMTATGFAGAFYVLNSDSSLHDGTNTCDHLLVYS</sequence>
<organism evidence="18 19">
    <name type="scientific">Streptomyces laculatispora</name>
    <dbReference type="NCBI Taxonomy" id="887464"/>
    <lineage>
        <taxon>Bacteria</taxon>
        <taxon>Bacillati</taxon>
        <taxon>Actinomycetota</taxon>
        <taxon>Actinomycetes</taxon>
        <taxon>Kitasatosporales</taxon>
        <taxon>Streptomycetaceae</taxon>
        <taxon>Streptomyces</taxon>
    </lineage>
</organism>
<dbReference type="Gene3D" id="3.30.428.30">
    <property type="entry name" value="HIT family - CDH-like"/>
    <property type="match status" value="1"/>
</dbReference>
<dbReference type="InterPro" id="IPR003763">
    <property type="entry name" value="CDP-diacylglyc_Pase"/>
</dbReference>
<evidence type="ECO:0000256" key="16">
    <source>
        <dbReference type="ARBA" id="ARBA00032888"/>
    </source>
</evidence>
<name>A0ABY9I3N2_9ACTN</name>
<dbReference type="InterPro" id="IPR006311">
    <property type="entry name" value="TAT_signal"/>
</dbReference>
<evidence type="ECO:0000256" key="7">
    <source>
        <dbReference type="ARBA" id="ARBA00022475"/>
    </source>
</evidence>
<comment type="pathway">
    <text evidence="4">Lipid metabolism.</text>
</comment>
<proteinExistence type="inferred from homology"/>
<dbReference type="PROSITE" id="PS51318">
    <property type="entry name" value="TAT"/>
    <property type="match status" value="1"/>
</dbReference>
<dbReference type="RefSeq" id="WP_306088192.1">
    <property type="nucleotide sequence ID" value="NZ_CP120992.1"/>
</dbReference>
<evidence type="ECO:0000256" key="6">
    <source>
        <dbReference type="ARBA" id="ARBA00012375"/>
    </source>
</evidence>
<keyword evidence="10 18" id="KW-0378">Hydrolase</keyword>
<keyword evidence="12" id="KW-0443">Lipid metabolism</keyword>
<evidence type="ECO:0000256" key="10">
    <source>
        <dbReference type="ARBA" id="ARBA00022801"/>
    </source>
</evidence>
<evidence type="ECO:0000313" key="18">
    <source>
        <dbReference type="EMBL" id="WLQ41436.1"/>
    </source>
</evidence>
<evidence type="ECO:0000256" key="12">
    <source>
        <dbReference type="ARBA" id="ARBA00023098"/>
    </source>
</evidence>
<dbReference type="EC" id="3.6.1.26" evidence="6"/>
<evidence type="ECO:0000256" key="1">
    <source>
        <dbReference type="ARBA" id="ARBA00001007"/>
    </source>
</evidence>
<evidence type="ECO:0000256" key="2">
    <source>
        <dbReference type="ARBA" id="ARBA00004162"/>
    </source>
</evidence>
<evidence type="ECO:0000256" key="17">
    <source>
        <dbReference type="ARBA" id="ARBA00032892"/>
    </source>
</evidence>
<dbReference type="Pfam" id="PF02611">
    <property type="entry name" value="CDH"/>
    <property type="match status" value="1"/>
</dbReference>
<keyword evidence="9" id="KW-0812">Transmembrane</keyword>
<dbReference type="EMBL" id="CP120992">
    <property type="protein sequence ID" value="WLQ41436.1"/>
    <property type="molecule type" value="Genomic_DNA"/>
</dbReference>
<evidence type="ECO:0000256" key="5">
    <source>
        <dbReference type="ARBA" id="ARBA00006435"/>
    </source>
</evidence>
<dbReference type="GO" id="GO:0008715">
    <property type="term" value="F:CDP-diacylglycerol diphosphatase activity"/>
    <property type="evidence" value="ECO:0007669"/>
    <property type="project" value="UniProtKB-EC"/>
</dbReference>
<comment type="pathway">
    <text evidence="3">Phospholipid metabolism; CDP-diacylglycerol degradation; phosphatidate from CDP-diacylglycerol: step 1/1.</text>
</comment>
<dbReference type="SUPFAM" id="SSF54197">
    <property type="entry name" value="HIT-like"/>
    <property type="match status" value="1"/>
</dbReference>
<keyword evidence="7" id="KW-1003">Cell membrane</keyword>
<evidence type="ECO:0000256" key="3">
    <source>
        <dbReference type="ARBA" id="ARBA00004927"/>
    </source>
</evidence>